<evidence type="ECO:0000256" key="7">
    <source>
        <dbReference type="ARBA" id="ARBA00023014"/>
    </source>
</evidence>
<keyword evidence="6" id="KW-0408">Iron</keyword>
<evidence type="ECO:0000256" key="3">
    <source>
        <dbReference type="ARBA" id="ARBA00022714"/>
    </source>
</evidence>
<keyword evidence="5" id="KW-0560">Oxidoreductase</keyword>
<keyword evidence="7" id="KW-0411">Iron-sulfur</keyword>
<evidence type="ECO:0000313" key="11">
    <source>
        <dbReference type="Proteomes" id="UP001500571"/>
    </source>
</evidence>
<dbReference type="InterPro" id="IPR039261">
    <property type="entry name" value="FNR_nucleotide-bd"/>
</dbReference>
<evidence type="ECO:0000259" key="8">
    <source>
        <dbReference type="PROSITE" id="PS51085"/>
    </source>
</evidence>
<dbReference type="CDD" id="cd06185">
    <property type="entry name" value="PDR_like"/>
    <property type="match status" value="1"/>
</dbReference>
<dbReference type="SUPFAM" id="SSF52343">
    <property type="entry name" value="Ferredoxin reductase-like, C-terminal NADP-linked domain"/>
    <property type="match status" value="1"/>
</dbReference>
<sequence>MEQTFTVVVRAVEEAADGVRTLWLARDDEGALPGWEPGAHIDLLLADGLERQYSLCGDPADLSAWRVAVLREPESRGGSAYVHERLAAGDTLQVRGPRNEFPLEGAERHLFIAGGIGITPLLPMIAALHARGADWRIVYGGRQRVSMAFLGELEQYDDRVTLWPQDELGLIDLPGLLDEPRTGTRVYCCGPGVLIDAVEAACAAWPAGSLHVERFRPKDGALDGPTTTFEVHLEASDLTLTVPADRSIAEVVEEAGVEIFTSCREGTCGTCETGVLKGVPDHRDSLLTEDEKAENDVMMICCSRSKTPLLVLDL</sequence>
<evidence type="ECO:0000256" key="2">
    <source>
        <dbReference type="ARBA" id="ARBA00022630"/>
    </source>
</evidence>
<keyword evidence="3" id="KW-0001">2Fe-2S</keyword>
<comment type="caution">
    <text evidence="10">The sequence shown here is derived from an EMBL/GenBank/DDBJ whole genome shotgun (WGS) entry which is preliminary data.</text>
</comment>
<dbReference type="RefSeq" id="WP_344041855.1">
    <property type="nucleotide sequence ID" value="NZ_BAAAPB010000001.1"/>
</dbReference>
<evidence type="ECO:0000256" key="5">
    <source>
        <dbReference type="ARBA" id="ARBA00023002"/>
    </source>
</evidence>
<dbReference type="PROSITE" id="PS51384">
    <property type="entry name" value="FAD_FR"/>
    <property type="match status" value="1"/>
</dbReference>
<dbReference type="Gene3D" id="2.40.30.10">
    <property type="entry name" value="Translation factors"/>
    <property type="match status" value="1"/>
</dbReference>
<dbReference type="PRINTS" id="PR00409">
    <property type="entry name" value="PHDIOXRDTASE"/>
</dbReference>
<dbReference type="PROSITE" id="PS51085">
    <property type="entry name" value="2FE2S_FER_2"/>
    <property type="match status" value="1"/>
</dbReference>
<evidence type="ECO:0000313" key="10">
    <source>
        <dbReference type="EMBL" id="GAA1947953.1"/>
    </source>
</evidence>
<organism evidence="10 11">
    <name type="scientific">Nocardioides panacihumi</name>
    <dbReference type="NCBI Taxonomy" id="400774"/>
    <lineage>
        <taxon>Bacteria</taxon>
        <taxon>Bacillati</taxon>
        <taxon>Actinomycetota</taxon>
        <taxon>Actinomycetes</taxon>
        <taxon>Propionibacteriales</taxon>
        <taxon>Nocardioidaceae</taxon>
        <taxon>Nocardioides</taxon>
    </lineage>
</organism>
<dbReference type="InterPro" id="IPR050415">
    <property type="entry name" value="MRET"/>
</dbReference>
<name>A0ABN2Q9V4_9ACTN</name>
<dbReference type="Gene3D" id="3.40.50.80">
    <property type="entry name" value="Nucleotide-binding domain of ferredoxin-NADP reductase (FNR) module"/>
    <property type="match status" value="1"/>
</dbReference>
<dbReference type="InterPro" id="IPR001041">
    <property type="entry name" value="2Fe-2S_ferredoxin-type"/>
</dbReference>
<gene>
    <name evidence="10" type="ORF">GCM10009798_03870</name>
</gene>
<dbReference type="InterPro" id="IPR017938">
    <property type="entry name" value="Riboflavin_synthase-like_b-brl"/>
</dbReference>
<dbReference type="InterPro" id="IPR036010">
    <property type="entry name" value="2Fe-2S_ferredoxin-like_sf"/>
</dbReference>
<dbReference type="PANTHER" id="PTHR47354:SF1">
    <property type="entry name" value="CARNITINE MONOOXYGENASE REDUCTASE SUBUNIT"/>
    <property type="match status" value="1"/>
</dbReference>
<dbReference type="Gene3D" id="3.10.20.30">
    <property type="match status" value="1"/>
</dbReference>
<dbReference type="CDD" id="cd00207">
    <property type="entry name" value="fer2"/>
    <property type="match status" value="1"/>
</dbReference>
<feature type="domain" description="FAD-binding FR-type" evidence="9">
    <location>
        <begin position="2"/>
        <end position="104"/>
    </location>
</feature>
<accession>A0ABN2Q9V4</accession>
<dbReference type="InterPro" id="IPR006058">
    <property type="entry name" value="2Fe2S_fd_BS"/>
</dbReference>
<comment type="cofactor">
    <cofactor evidence="1">
        <name>FAD</name>
        <dbReference type="ChEBI" id="CHEBI:57692"/>
    </cofactor>
</comment>
<dbReference type="PROSITE" id="PS00197">
    <property type="entry name" value="2FE2S_FER_1"/>
    <property type="match status" value="1"/>
</dbReference>
<dbReference type="Pfam" id="PF00111">
    <property type="entry name" value="Fer2"/>
    <property type="match status" value="1"/>
</dbReference>
<dbReference type="SUPFAM" id="SSF63380">
    <property type="entry name" value="Riboflavin synthase domain-like"/>
    <property type="match status" value="1"/>
</dbReference>
<dbReference type="SUPFAM" id="SSF54292">
    <property type="entry name" value="2Fe-2S ferredoxin-like"/>
    <property type="match status" value="1"/>
</dbReference>
<evidence type="ECO:0000256" key="4">
    <source>
        <dbReference type="ARBA" id="ARBA00022723"/>
    </source>
</evidence>
<feature type="domain" description="2Fe-2S ferredoxin-type" evidence="8">
    <location>
        <begin position="229"/>
        <end position="314"/>
    </location>
</feature>
<dbReference type="Proteomes" id="UP001500571">
    <property type="component" value="Unassembled WGS sequence"/>
</dbReference>
<dbReference type="EMBL" id="BAAAPB010000001">
    <property type="protein sequence ID" value="GAA1947953.1"/>
    <property type="molecule type" value="Genomic_DNA"/>
</dbReference>
<evidence type="ECO:0000256" key="6">
    <source>
        <dbReference type="ARBA" id="ARBA00023004"/>
    </source>
</evidence>
<dbReference type="InterPro" id="IPR012675">
    <property type="entry name" value="Beta-grasp_dom_sf"/>
</dbReference>
<evidence type="ECO:0000259" key="9">
    <source>
        <dbReference type="PROSITE" id="PS51384"/>
    </source>
</evidence>
<evidence type="ECO:0000256" key="1">
    <source>
        <dbReference type="ARBA" id="ARBA00001974"/>
    </source>
</evidence>
<dbReference type="PANTHER" id="PTHR47354">
    <property type="entry name" value="NADH OXIDOREDUCTASE HCR"/>
    <property type="match status" value="1"/>
</dbReference>
<keyword evidence="2" id="KW-0285">Flavoprotein</keyword>
<proteinExistence type="predicted"/>
<protein>
    <submittedName>
        <fullName evidence="10">PDR/VanB family oxidoreductase</fullName>
    </submittedName>
</protein>
<reference evidence="10 11" key="1">
    <citation type="journal article" date="2019" name="Int. J. Syst. Evol. Microbiol.">
        <title>The Global Catalogue of Microorganisms (GCM) 10K type strain sequencing project: providing services to taxonomists for standard genome sequencing and annotation.</title>
        <authorList>
            <consortium name="The Broad Institute Genomics Platform"/>
            <consortium name="The Broad Institute Genome Sequencing Center for Infectious Disease"/>
            <person name="Wu L."/>
            <person name="Ma J."/>
        </authorList>
    </citation>
    <scope>NUCLEOTIDE SEQUENCE [LARGE SCALE GENOMIC DNA]</scope>
    <source>
        <strain evidence="10 11">JCM 15309</strain>
    </source>
</reference>
<keyword evidence="4" id="KW-0479">Metal-binding</keyword>
<keyword evidence="11" id="KW-1185">Reference proteome</keyword>
<dbReference type="InterPro" id="IPR017927">
    <property type="entry name" value="FAD-bd_FR_type"/>
</dbReference>